<keyword evidence="3" id="KW-1185">Reference proteome</keyword>
<name>A0A1I2H2U4_9BACT</name>
<evidence type="ECO:0000313" key="3">
    <source>
        <dbReference type="Proteomes" id="UP000198964"/>
    </source>
</evidence>
<protein>
    <submittedName>
        <fullName evidence="2">Peptidase family S41</fullName>
    </submittedName>
</protein>
<reference evidence="2 3" key="1">
    <citation type="submission" date="2016-10" db="EMBL/GenBank/DDBJ databases">
        <authorList>
            <person name="de Groot N.N."/>
        </authorList>
    </citation>
    <scope>NUCLEOTIDE SEQUENCE [LARGE SCALE GENOMIC DNA]</scope>
    <source>
        <strain evidence="2 3">CGMCC 1.9156</strain>
    </source>
</reference>
<dbReference type="STRING" id="655355.SAMN05216283_103259"/>
<feature type="chain" id="PRO_5011555060" evidence="1">
    <location>
        <begin position="19"/>
        <end position="415"/>
    </location>
</feature>
<evidence type="ECO:0000313" key="2">
    <source>
        <dbReference type="EMBL" id="SFF24564.1"/>
    </source>
</evidence>
<proteinExistence type="predicted"/>
<dbReference type="RefSeq" id="WP_093919673.1">
    <property type="nucleotide sequence ID" value="NZ_FONW01000003.1"/>
</dbReference>
<dbReference type="Gene3D" id="3.90.226.10">
    <property type="entry name" value="2-enoyl-CoA Hydratase, Chain A, domain 1"/>
    <property type="match status" value="2"/>
</dbReference>
<feature type="signal peptide" evidence="1">
    <location>
        <begin position="1"/>
        <end position="18"/>
    </location>
</feature>
<sequence length="415" mass="47269">MKNLIVLTLLFACLTAFAQNDKSIDWNADIEYLKVELPKNHYDLYMVKSEQDFFTELDNIAKIQHQFSDFEVAVKLQQLIASFGDSHTALNLKPFLDYNKILPIGLMWFNDGLWVQATTKSNEILLGAKLVEINGHGISEIIDSLSTISAMDNLASVKKSAPKTIPVIQFLEYFGFAAQPETKLTLEKDGETLAYLIHPERMNRNNMVRVLPKPIPLCYQNTRLPFWSKVLTEDNVFYIQYNKCWSREYPPSGFKGDVQKLPSFSAFHKAIVDSIQQNDFDKVVFDVRFNGGGNSYQGTKLIEELSTIDKINRKGKLYVITGRDSYSSAIINIMDFTNMTNAILVGEETSGKPNHLGEIRSFKLPSSALSLQYSTKYFKRADNDLKTITPDKIIESSFTEFKHGHDPVVEWILKQ</sequence>
<dbReference type="EMBL" id="FONW01000003">
    <property type="protein sequence ID" value="SFF24564.1"/>
    <property type="molecule type" value="Genomic_DNA"/>
</dbReference>
<evidence type="ECO:0000256" key="1">
    <source>
        <dbReference type="SAM" id="SignalP"/>
    </source>
</evidence>
<organism evidence="2 3">
    <name type="scientific">Sunxiuqinia elliptica</name>
    <dbReference type="NCBI Taxonomy" id="655355"/>
    <lineage>
        <taxon>Bacteria</taxon>
        <taxon>Pseudomonadati</taxon>
        <taxon>Bacteroidota</taxon>
        <taxon>Bacteroidia</taxon>
        <taxon>Marinilabiliales</taxon>
        <taxon>Prolixibacteraceae</taxon>
        <taxon>Sunxiuqinia</taxon>
    </lineage>
</organism>
<dbReference type="SUPFAM" id="SSF52096">
    <property type="entry name" value="ClpP/crotonase"/>
    <property type="match status" value="1"/>
</dbReference>
<dbReference type="Proteomes" id="UP000198964">
    <property type="component" value="Unassembled WGS sequence"/>
</dbReference>
<keyword evidence="1" id="KW-0732">Signal</keyword>
<accession>A0A1I2H2U4</accession>
<dbReference type="AlphaFoldDB" id="A0A1I2H2U4"/>
<gene>
    <name evidence="2" type="ORF">SAMN05216283_103259</name>
</gene>
<dbReference type="InterPro" id="IPR029045">
    <property type="entry name" value="ClpP/crotonase-like_dom_sf"/>
</dbReference>